<feature type="region of interest" description="Disordered" evidence="3">
    <location>
        <begin position="28"/>
        <end position="62"/>
    </location>
</feature>
<dbReference type="Proteomes" id="UP000255421">
    <property type="component" value="Unassembled WGS sequence"/>
</dbReference>
<dbReference type="PANTHER" id="PTHR34216:SF3">
    <property type="entry name" value="POLY-BETA-1,6-N-ACETYL-D-GLUCOSAMINE N-DEACETYLASE"/>
    <property type="match status" value="1"/>
</dbReference>
<dbReference type="GO" id="GO:0005576">
    <property type="term" value="C:extracellular region"/>
    <property type="evidence" value="ECO:0007669"/>
    <property type="project" value="UniProtKB-SubCell"/>
</dbReference>
<evidence type="ECO:0000313" key="5">
    <source>
        <dbReference type="EMBL" id="RDI69655.1"/>
    </source>
</evidence>
<reference evidence="7" key="2">
    <citation type="submission" date="2016-10" db="EMBL/GenBank/DDBJ databases">
        <authorList>
            <person name="Varghese N."/>
            <person name="Submissions S."/>
        </authorList>
    </citation>
    <scope>NUCLEOTIDE SEQUENCE [LARGE SCALE GENOMIC DNA]</scope>
    <source>
        <strain evidence="7">CGMCC 1.12397</strain>
    </source>
</reference>
<accession>A0A1H1GMI7</accession>
<dbReference type="CDD" id="cd10970">
    <property type="entry name" value="CE4_DAC_u1_6s"/>
    <property type="match status" value="1"/>
</dbReference>
<dbReference type="SUPFAM" id="SSF88713">
    <property type="entry name" value="Glycoside hydrolase/deacetylase"/>
    <property type="match status" value="1"/>
</dbReference>
<evidence type="ECO:0000313" key="6">
    <source>
        <dbReference type="EMBL" id="SDR14357.1"/>
    </source>
</evidence>
<evidence type="ECO:0000256" key="3">
    <source>
        <dbReference type="SAM" id="MobiDB-lite"/>
    </source>
</evidence>
<dbReference type="RefSeq" id="WP_092539244.1">
    <property type="nucleotide sequence ID" value="NZ_FNKQ01000006.1"/>
</dbReference>
<dbReference type="InterPro" id="IPR011330">
    <property type="entry name" value="Glyco_hydro/deAcase_b/a-brl"/>
</dbReference>
<evidence type="ECO:0000313" key="8">
    <source>
        <dbReference type="Proteomes" id="UP000255421"/>
    </source>
</evidence>
<evidence type="ECO:0000313" key="7">
    <source>
        <dbReference type="Proteomes" id="UP000199289"/>
    </source>
</evidence>
<dbReference type="Pfam" id="PF01522">
    <property type="entry name" value="Polysacc_deac_1"/>
    <property type="match status" value="1"/>
</dbReference>
<dbReference type="InterPro" id="IPR006311">
    <property type="entry name" value="TAT_signal"/>
</dbReference>
<feature type="domain" description="NodB homology" evidence="4">
    <location>
        <begin position="230"/>
        <end position="351"/>
    </location>
</feature>
<dbReference type="InterPro" id="IPR002509">
    <property type="entry name" value="NODB_dom"/>
</dbReference>
<keyword evidence="8" id="KW-1185">Reference proteome</keyword>
<organism evidence="6 7">
    <name type="scientific">Halopelagius longus</name>
    <dbReference type="NCBI Taxonomy" id="1236180"/>
    <lineage>
        <taxon>Archaea</taxon>
        <taxon>Methanobacteriati</taxon>
        <taxon>Methanobacteriota</taxon>
        <taxon>Stenosarchaea group</taxon>
        <taxon>Halobacteria</taxon>
        <taxon>Halobacteriales</taxon>
        <taxon>Haloferacaceae</taxon>
    </lineage>
</organism>
<comment type="subcellular location">
    <subcellularLocation>
        <location evidence="1">Secreted</location>
    </subcellularLocation>
</comment>
<protein>
    <submittedName>
        <fullName evidence="6">Peptidoglycan/xylan/chitin deacetylase, PgdA/CDA1 family</fullName>
    </submittedName>
    <submittedName>
        <fullName evidence="5">Polysaccharide deacetylase</fullName>
    </submittedName>
</protein>
<dbReference type="InterPro" id="IPR051398">
    <property type="entry name" value="Polysacch_Deacetylase"/>
</dbReference>
<dbReference type="PROSITE" id="PS51318">
    <property type="entry name" value="TAT"/>
    <property type="match status" value="1"/>
</dbReference>
<name>A0A1H1GMI7_9EURY</name>
<gene>
    <name evidence="5" type="ORF">DWB78_17955</name>
    <name evidence="6" type="ORF">SAMN05216278_3767</name>
</gene>
<evidence type="ECO:0000256" key="1">
    <source>
        <dbReference type="ARBA" id="ARBA00004613"/>
    </source>
</evidence>
<dbReference type="AlphaFoldDB" id="A0A1H1GMI7"/>
<keyword evidence="2" id="KW-0732">Signal</keyword>
<dbReference type="PANTHER" id="PTHR34216">
    <property type="match status" value="1"/>
</dbReference>
<dbReference type="Gene3D" id="3.20.20.370">
    <property type="entry name" value="Glycoside hydrolase/deacetylase"/>
    <property type="match status" value="1"/>
</dbReference>
<reference evidence="6" key="1">
    <citation type="submission" date="2016-10" db="EMBL/GenBank/DDBJ databases">
        <authorList>
            <person name="de Groot N.N."/>
        </authorList>
    </citation>
    <scope>NUCLEOTIDE SEQUENCE [LARGE SCALE GENOMIC DNA]</scope>
    <source>
        <strain evidence="6">CGMCC 1.12397</strain>
    </source>
</reference>
<dbReference type="EMBL" id="FNKQ01000006">
    <property type="protein sequence ID" value="SDR14357.1"/>
    <property type="molecule type" value="Genomic_DNA"/>
</dbReference>
<proteinExistence type="predicted"/>
<dbReference type="GO" id="GO:0005975">
    <property type="term" value="P:carbohydrate metabolic process"/>
    <property type="evidence" value="ECO:0007669"/>
    <property type="project" value="InterPro"/>
</dbReference>
<dbReference type="OrthoDB" id="248140at2157"/>
<dbReference type="EMBL" id="QQST01000004">
    <property type="protein sequence ID" value="RDI69655.1"/>
    <property type="molecule type" value="Genomic_DNA"/>
</dbReference>
<dbReference type="GO" id="GO:0016810">
    <property type="term" value="F:hydrolase activity, acting on carbon-nitrogen (but not peptide) bonds"/>
    <property type="evidence" value="ECO:0007669"/>
    <property type="project" value="InterPro"/>
</dbReference>
<sequence length="443" mass="48863">MDEDTPLSRRSMLGTGAVALATLSGCLGGGDESTPTPIVERPAGQEIGGTTDETCERPETRDSDDRLVVEFDSREALRCQGRLLDGFEELSQWKTYEGSVGGDLSTVASGTQSARLTSKDGSRAWMYRRFEDGIDLSDRDVSLAVHPGQGDTRVAQFRLQLLAPDRENRVEMWHGVDGVAGWVRLDSGPTEFVGDPDLGDVREVRIQSLAGEADAVSCNVDGLRTTPKLSDPGVVVTFDGVHTTQYQHAFPIMRKYGFSGAVGVTPRLLGTFKHLDESRLREMQDEGWDVVSNPRREKPLPNYSPEKQEEALRNVKRWLLDNGFEEGARFVHWPGGRADAATLDLGAKYHYMGFLDGQSPTGRVTGPMTVGRVNGDDVERTLQALERAERSGQVVVVEYHTVGATNDNRATVEEFSRTMRRIDELGLRVLTPSELWEMQSTGM</sequence>
<reference evidence="5 8" key="3">
    <citation type="submission" date="2018-07" db="EMBL/GenBank/DDBJ databases">
        <title>Genome sequence of extremly halophilic archaeon Halopelagius longus strain BC12-B1.</title>
        <authorList>
            <person name="Zhang X."/>
        </authorList>
    </citation>
    <scope>NUCLEOTIDE SEQUENCE [LARGE SCALE GENOMIC DNA]</scope>
    <source>
        <strain evidence="5 8">BC12-B1</strain>
    </source>
</reference>
<evidence type="ECO:0000256" key="2">
    <source>
        <dbReference type="ARBA" id="ARBA00022729"/>
    </source>
</evidence>
<evidence type="ECO:0000259" key="4">
    <source>
        <dbReference type="Pfam" id="PF01522"/>
    </source>
</evidence>
<dbReference type="Proteomes" id="UP000199289">
    <property type="component" value="Unassembled WGS sequence"/>
</dbReference>